<keyword evidence="3" id="KW-1185">Reference proteome</keyword>
<sequence>MAPENTLRHDVRLDALPSCLAAAKVQLHLLESAILKTEQELEASRAKACKSLCHSPVTPVQVVCIDEEWGSPWAATLAQTSTKLCGFREARHRLLNRMRELSLEDPRALADELLVQTSDVEEQLRCRATDTAVKILKDLLMQSLDDQAQLRSKNHTLESQKAELSKSEAVWQERGQQLEQLKEHLEAELQAERCERVAEQAALERVRCRQVELEKENAILKERCLQQELNVKRLEEQNDKMRGNLFWKDVTFCDRASYDLQGCARSGGSLTAMRDERHPSEDDVSVASDLSSWVCIAKSQPSFFLADVTFKPVTGGRALQASELSKGCRLLAQDGQTVLEVLDDPEEAFTSEVLELWAGDVILQVVPDHSISVVEGIKKASELRAGDLVMVDGRPAALIRVDAKSMPQPVPAVKVTLSPEHVPAALFSRRLSEESPFSAAV</sequence>
<keyword evidence="1" id="KW-0175">Coiled coil</keyword>
<dbReference type="EMBL" id="CAXAMM010000037">
    <property type="protein sequence ID" value="CAK8985617.1"/>
    <property type="molecule type" value="Genomic_DNA"/>
</dbReference>
<comment type="caution">
    <text evidence="2">The sequence shown here is derived from an EMBL/GenBank/DDBJ whole genome shotgun (WGS) entry which is preliminary data.</text>
</comment>
<evidence type="ECO:0000313" key="3">
    <source>
        <dbReference type="Proteomes" id="UP001642464"/>
    </source>
</evidence>
<feature type="coiled-coil region" evidence="1">
    <location>
        <begin position="20"/>
        <end position="47"/>
    </location>
</feature>
<accession>A0ABP0H5W7</accession>
<evidence type="ECO:0000256" key="1">
    <source>
        <dbReference type="SAM" id="Coils"/>
    </source>
</evidence>
<gene>
    <name evidence="2" type="ORF">SCF082_LOCUS213</name>
</gene>
<feature type="coiled-coil region" evidence="1">
    <location>
        <begin position="168"/>
        <end position="244"/>
    </location>
</feature>
<evidence type="ECO:0000313" key="2">
    <source>
        <dbReference type="EMBL" id="CAK8985617.1"/>
    </source>
</evidence>
<protein>
    <submittedName>
        <fullName evidence="2">Uncharacterized protein</fullName>
    </submittedName>
</protein>
<name>A0ABP0H5W7_9DINO</name>
<reference evidence="2 3" key="1">
    <citation type="submission" date="2024-02" db="EMBL/GenBank/DDBJ databases">
        <authorList>
            <person name="Chen Y."/>
            <person name="Shah S."/>
            <person name="Dougan E. K."/>
            <person name="Thang M."/>
            <person name="Chan C."/>
        </authorList>
    </citation>
    <scope>NUCLEOTIDE SEQUENCE [LARGE SCALE GENOMIC DNA]</scope>
</reference>
<proteinExistence type="predicted"/>
<dbReference type="Proteomes" id="UP001642464">
    <property type="component" value="Unassembled WGS sequence"/>
</dbReference>
<organism evidence="2 3">
    <name type="scientific">Durusdinium trenchii</name>
    <dbReference type="NCBI Taxonomy" id="1381693"/>
    <lineage>
        <taxon>Eukaryota</taxon>
        <taxon>Sar</taxon>
        <taxon>Alveolata</taxon>
        <taxon>Dinophyceae</taxon>
        <taxon>Suessiales</taxon>
        <taxon>Symbiodiniaceae</taxon>
        <taxon>Durusdinium</taxon>
    </lineage>
</organism>